<evidence type="ECO:0000313" key="2">
    <source>
        <dbReference type="EMBL" id="SEQ84514.1"/>
    </source>
</evidence>
<dbReference type="Gene3D" id="2.60.40.1580">
    <property type="entry name" value="Particulate methane monooxygenase, b subunit. Chain: A, domain 3"/>
    <property type="match status" value="1"/>
</dbReference>
<dbReference type="InterPro" id="IPR023303">
    <property type="entry name" value="NH3_CH4_mOase_suB_C"/>
</dbReference>
<dbReference type="GO" id="GO:0004497">
    <property type="term" value="F:monooxygenase activity"/>
    <property type="evidence" value="ECO:0007669"/>
    <property type="project" value="UniProtKB-KW"/>
</dbReference>
<dbReference type="OrthoDB" id="178549at2"/>
<dbReference type="Gene3D" id="2.60.120.570">
    <property type="entry name" value="Particulate methane monooxygenase, b subunit. Chain: A, domain 1"/>
    <property type="match status" value="1"/>
</dbReference>
<keyword evidence="2" id="KW-0560">Oxidoreductase</keyword>
<proteinExistence type="predicted"/>
<keyword evidence="1" id="KW-0732">Signal</keyword>
<dbReference type="Pfam" id="PF04744">
    <property type="entry name" value="Monooxygenase_B"/>
    <property type="match status" value="1"/>
</dbReference>
<dbReference type="InterPro" id="IPR023141">
    <property type="entry name" value="NH3_CH4_mOase_suB_hlx_hairpin"/>
</dbReference>
<dbReference type="NCBIfam" id="TIGR03079">
    <property type="entry name" value="CH4_NH3mon_ox_B"/>
    <property type="match status" value="1"/>
</dbReference>
<dbReference type="Gene3D" id="1.10.287.710">
    <property type="entry name" value="Helix hairpin bin"/>
    <property type="match status" value="1"/>
</dbReference>
<organism evidence="2 3">
    <name type="scientific">Solimonas aquatica</name>
    <dbReference type="NCBI Taxonomy" id="489703"/>
    <lineage>
        <taxon>Bacteria</taxon>
        <taxon>Pseudomonadati</taxon>
        <taxon>Pseudomonadota</taxon>
        <taxon>Gammaproteobacteria</taxon>
        <taxon>Nevskiales</taxon>
        <taxon>Nevskiaceae</taxon>
        <taxon>Solimonas</taxon>
    </lineage>
</organism>
<gene>
    <name evidence="2" type="ORF">SAMN04488038_111103</name>
</gene>
<dbReference type="Proteomes" id="UP000199233">
    <property type="component" value="Unassembled WGS sequence"/>
</dbReference>
<protein>
    <submittedName>
        <fullName evidence="2">Ammonia monooxygenase subunit B /particulate methane monooxygenase PmoB subunit apoprotein</fullName>
    </submittedName>
</protein>
<feature type="chain" id="PRO_5011559957" evidence="1">
    <location>
        <begin position="23"/>
        <end position="426"/>
    </location>
</feature>
<reference evidence="2 3" key="1">
    <citation type="submission" date="2016-10" db="EMBL/GenBank/DDBJ databases">
        <authorList>
            <person name="de Groot N.N."/>
        </authorList>
    </citation>
    <scope>NUCLEOTIDE SEQUENCE [LARGE SCALE GENOMIC DNA]</scope>
    <source>
        <strain evidence="2 3">DSM 25927</strain>
    </source>
</reference>
<sequence>MKKLIKRLLVACLGLSAVLGGGGDLLPAMVEAHGERATEPYIRTRTVHWYDMTWSKDSIAVNDTYTIKGKFRLFSDWPDAAARPELLYVSAYGPGAVLTRVESRLNGLPAQQSFRGGELGRDYEFEITMKGRVPGRWHVHTIVQVEGAGAIVGPGKWIEVTGSASDYKQSLETMTGNKIDDLQTYKVADAQRYHLFLGAFALAWLLWWLRRPLIIPRWLAIQKGRSDLLVRPIDDKVAAAMVGVMLLITVVGYHNATQAYPYTVPLRGGWTKIPTQPLPEEKVRVDLTHAEYDVPGRSLRMRANITNTLDKPVRIGEFMTAELRFINKALPAAVANVTPGYPQELLPGQGLKVDNDLLAPGETRSVYIEATDAVWEVERLVSFLSDVDSRIGGLVFFWDEKGERYVSELHGPIVPVIKGHGTHMSM</sequence>
<keyword evidence="2" id="KW-0503">Monooxygenase</keyword>
<dbReference type="RefSeq" id="WP_093287610.1">
    <property type="nucleotide sequence ID" value="NZ_FOFS01000011.1"/>
</dbReference>
<feature type="signal peptide" evidence="1">
    <location>
        <begin position="1"/>
        <end position="22"/>
    </location>
</feature>
<dbReference type="InterPro" id="IPR006833">
    <property type="entry name" value="NH3_CH4_mOase_B"/>
</dbReference>
<name>A0A1H9JCA3_9GAMM</name>
<dbReference type="InterPro" id="IPR023301">
    <property type="entry name" value="NH3_CH4_mOase_suB_N"/>
</dbReference>
<dbReference type="NCBIfam" id="NF041640">
    <property type="entry name" value="AmoB_BACT"/>
    <property type="match status" value="1"/>
</dbReference>
<evidence type="ECO:0000256" key="1">
    <source>
        <dbReference type="SAM" id="SignalP"/>
    </source>
</evidence>
<evidence type="ECO:0000313" key="3">
    <source>
        <dbReference type="Proteomes" id="UP000199233"/>
    </source>
</evidence>
<dbReference type="AlphaFoldDB" id="A0A1H9JCA3"/>
<keyword evidence="3" id="KW-1185">Reference proteome</keyword>
<dbReference type="EMBL" id="FOFS01000011">
    <property type="protein sequence ID" value="SEQ84514.1"/>
    <property type="molecule type" value="Genomic_DNA"/>
</dbReference>
<dbReference type="STRING" id="489703.SAMN04488038_111103"/>
<accession>A0A1H9JCA3</accession>